<feature type="domain" description="Bulb-type lectin" evidence="1">
    <location>
        <begin position="64"/>
        <end position="155"/>
    </location>
</feature>
<evidence type="ECO:0000259" key="1">
    <source>
        <dbReference type="PROSITE" id="PS50927"/>
    </source>
</evidence>
<dbReference type="PROSITE" id="PS50927">
    <property type="entry name" value="BULB_LECTIN"/>
    <property type="match status" value="1"/>
</dbReference>
<dbReference type="RefSeq" id="WP_012685648.1">
    <property type="nucleotide sequence ID" value="NC_012491.1"/>
</dbReference>
<dbReference type="EMBL" id="AP008955">
    <property type="protein sequence ID" value="BAH42911.1"/>
    <property type="molecule type" value="Genomic_DNA"/>
</dbReference>
<dbReference type="Gene3D" id="2.90.10.10">
    <property type="entry name" value="Bulb-type lectin domain"/>
    <property type="match status" value="1"/>
</dbReference>
<gene>
    <name evidence="2" type="ordered locus">BBR47_19340</name>
</gene>
<keyword evidence="3" id="KW-1185">Reference proteome</keyword>
<proteinExistence type="predicted"/>
<evidence type="ECO:0000313" key="3">
    <source>
        <dbReference type="Proteomes" id="UP000001877"/>
    </source>
</evidence>
<evidence type="ECO:0000313" key="2">
    <source>
        <dbReference type="EMBL" id="BAH42911.1"/>
    </source>
</evidence>
<accession>C0ZAV2</accession>
<dbReference type="InterPro" id="IPR036426">
    <property type="entry name" value="Bulb-type_lectin_dom_sf"/>
</dbReference>
<dbReference type="eggNOG" id="ENOG5034C0A">
    <property type="taxonomic scope" value="Bacteria"/>
</dbReference>
<dbReference type="KEGG" id="bbe:BBR47_19340"/>
<dbReference type="Proteomes" id="UP000001877">
    <property type="component" value="Chromosome"/>
</dbReference>
<name>C0ZAV2_BREBN</name>
<reference evidence="2 3" key="1">
    <citation type="submission" date="2005-03" db="EMBL/GenBank/DDBJ databases">
        <title>Brevibacillus brevis strain 47, complete genome.</title>
        <authorList>
            <person name="Hosoyama A."/>
            <person name="Yamada R."/>
            <person name="Hongo Y."/>
            <person name="Terui Y."/>
            <person name="Ankai A."/>
            <person name="Masuyama W."/>
            <person name="Sekiguchi M."/>
            <person name="Takeda T."/>
            <person name="Asano K."/>
            <person name="Ohji S."/>
            <person name="Ichikawa N."/>
            <person name="Narita S."/>
            <person name="Aoki N."/>
            <person name="Miura H."/>
            <person name="Matsushita S."/>
            <person name="Sekigawa T."/>
            <person name="Yamagata H."/>
            <person name="Yoshikawa H."/>
            <person name="Udaka S."/>
            <person name="Tanikawa S."/>
            <person name="Fujita N."/>
        </authorList>
    </citation>
    <scope>NUCLEOTIDE SEQUENCE [LARGE SCALE GENOMIC DNA]</scope>
    <source>
        <strain evidence="3">47 / JCM 6285 / NBRC 100599</strain>
    </source>
</reference>
<dbReference type="InterPro" id="IPR001480">
    <property type="entry name" value="Bulb-type_lectin_dom"/>
</dbReference>
<dbReference type="HOGENOM" id="CLU_1487654_0_0_9"/>
<sequence>MKKIALLLFAVFMIQLHFTSATFAFWNDRLKPNQEMTGSLMSINGKYQLGFNVYNDLQLKNRSNTVLWSVNTNRAGHSLKLDFYSGKLVLLRGNGDPLWYSDNAAWSNIHYQGKPPVNLRGDLMIMQDDGNLVLYNTTDLNQGWYPVWASNTGGQ</sequence>
<organism evidence="2 3">
    <name type="scientific">Brevibacillus brevis (strain 47 / JCM 6285 / NBRC 100599)</name>
    <dbReference type="NCBI Taxonomy" id="358681"/>
    <lineage>
        <taxon>Bacteria</taxon>
        <taxon>Bacillati</taxon>
        <taxon>Bacillota</taxon>
        <taxon>Bacilli</taxon>
        <taxon>Bacillales</taxon>
        <taxon>Paenibacillaceae</taxon>
        <taxon>Brevibacillus</taxon>
    </lineage>
</organism>
<protein>
    <recommendedName>
        <fullName evidence="1">Bulb-type lectin domain-containing protein</fullName>
    </recommendedName>
</protein>
<dbReference type="SUPFAM" id="SSF51110">
    <property type="entry name" value="alpha-D-mannose-specific plant lectins"/>
    <property type="match status" value="1"/>
</dbReference>
<dbReference type="AlphaFoldDB" id="C0ZAV2"/>
<dbReference type="Gene3D" id="2.90.10.30">
    <property type="match status" value="1"/>
</dbReference>